<dbReference type="Gene3D" id="3.40.190.290">
    <property type="match status" value="1"/>
</dbReference>
<name>A0A9X3WLN4_9BACI</name>
<dbReference type="CDD" id="cd05466">
    <property type="entry name" value="PBP2_LTTR_substrate"/>
    <property type="match status" value="1"/>
</dbReference>
<dbReference type="RefSeq" id="WP_259872293.1">
    <property type="nucleotide sequence ID" value="NZ_JAMQJZ010000007.1"/>
</dbReference>
<evidence type="ECO:0000256" key="1">
    <source>
        <dbReference type="ARBA" id="ARBA00009437"/>
    </source>
</evidence>
<dbReference type="PANTHER" id="PTHR30126">
    <property type="entry name" value="HTH-TYPE TRANSCRIPTIONAL REGULATOR"/>
    <property type="match status" value="1"/>
</dbReference>
<evidence type="ECO:0000256" key="2">
    <source>
        <dbReference type="ARBA" id="ARBA00023015"/>
    </source>
</evidence>
<keyword evidence="3" id="KW-0804">Transcription</keyword>
<dbReference type="PANTHER" id="PTHR30126:SF64">
    <property type="entry name" value="HTH-TYPE TRANSCRIPTIONAL REGULATOR CITR"/>
    <property type="match status" value="1"/>
</dbReference>
<evidence type="ECO:0000256" key="3">
    <source>
        <dbReference type="ARBA" id="ARBA00023163"/>
    </source>
</evidence>
<sequence>MDHFESWKQGYIQKVVIATAPQIASSFLPSLLRDFMDQHPDIEVIINVIKSFDIGEEVGSGKADIGLSRIHPVQSNVNTVIVHEEPVILVSPYQGQDTSHTSEKDILTKYRLITHNHPDYWGGLLHDIKQNYPTLRTMEVNQVEVTKKFIENGLGVSYLPYSMVKDELSTDRLSEIKPDKIALPKSATYVLSKVETKETASFIAFLKRYFVFQENISEE</sequence>
<keyword evidence="2" id="KW-0805">Transcription regulation</keyword>
<dbReference type="GO" id="GO:0006355">
    <property type="term" value="P:regulation of DNA-templated transcription"/>
    <property type="evidence" value="ECO:0007669"/>
    <property type="project" value="TreeGrafter"/>
</dbReference>
<keyword evidence="6" id="KW-1185">Reference proteome</keyword>
<evidence type="ECO:0000259" key="4">
    <source>
        <dbReference type="Pfam" id="PF03466"/>
    </source>
</evidence>
<dbReference type="AlphaFoldDB" id="A0A9X3WLN4"/>
<dbReference type="SUPFAM" id="SSF53850">
    <property type="entry name" value="Periplasmic binding protein-like II"/>
    <property type="match status" value="1"/>
</dbReference>
<comment type="similarity">
    <text evidence="1">Belongs to the LysR transcriptional regulatory family.</text>
</comment>
<protein>
    <submittedName>
        <fullName evidence="5">Substrate-binding domain-containing protein</fullName>
    </submittedName>
</protein>
<gene>
    <name evidence="5" type="ORF">NC661_10965</name>
</gene>
<accession>A0A9X3WLN4</accession>
<feature type="domain" description="LysR substrate-binding" evidence="4">
    <location>
        <begin position="13"/>
        <end position="207"/>
    </location>
</feature>
<evidence type="ECO:0000313" key="6">
    <source>
        <dbReference type="Proteomes" id="UP001145072"/>
    </source>
</evidence>
<dbReference type="GO" id="GO:0000976">
    <property type="term" value="F:transcription cis-regulatory region binding"/>
    <property type="evidence" value="ECO:0007669"/>
    <property type="project" value="TreeGrafter"/>
</dbReference>
<reference evidence="5" key="1">
    <citation type="submission" date="2022-06" db="EMBL/GenBank/DDBJ databases">
        <title>Aquibacillus sp. a new bacterium isolated from soil saline samples.</title>
        <authorList>
            <person name="Galisteo C."/>
            <person name="De La Haba R."/>
            <person name="Sanchez-Porro C."/>
            <person name="Ventosa A."/>
        </authorList>
    </citation>
    <scope>NUCLEOTIDE SEQUENCE</scope>
    <source>
        <strain evidence="5">JCM 12387</strain>
    </source>
</reference>
<dbReference type="EMBL" id="JAMQJZ010000007">
    <property type="protein sequence ID" value="MDC3420888.1"/>
    <property type="molecule type" value="Genomic_DNA"/>
</dbReference>
<dbReference type="Pfam" id="PF03466">
    <property type="entry name" value="LysR_substrate"/>
    <property type="match status" value="1"/>
</dbReference>
<organism evidence="5 6">
    <name type="scientific">Aquibacillus koreensis</name>
    <dbReference type="NCBI Taxonomy" id="279446"/>
    <lineage>
        <taxon>Bacteria</taxon>
        <taxon>Bacillati</taxon>
        <taxon>Bacillota</taxon>
        <taxon>Bacilli</taxon>
        <taxon>Bacillales</taxon>
        <taxon>Bacillaceae</taxon>
        <taxon>Aquibacillus</taxon>
    </lineage>
</organism>
<dbReference type="InterPro" id="IPR005119">
    <property type="entry name" value="LysR_subst-bd"/>
</dbReference>
<evidence type="ECO:0000313" key="5">
    <source>
        <dbReference type="EMBL" id="MDC3420888.1"/>
    </source>
</evidence>
<dbReference type="Proteomes" id="UP001145072">
    <property type="component" value="Unassembled WGS sequence"/>
</dbReference>
<comment type="caution">
    <text evidence="5">The sequence shown here is derived from an EMBL/GenBank/DDBJ whole genome shotgun (WGS) entry which is preliminary data.</text>
</comment>
<proteinExistence type="inferred from homology"/>